<reference evidence="1 2" key="1">
    <citation type="submission" date="2024-02" db="EMBL/GenBank/DDBJ databases">
        <title>Microbulbifer aestuariivivens NBRC 112533.</title>
        <authorList>
            <person name="Ichikawa N."/>
            <person name="Katano-Makiyama Y."/>
            <person name="Hidaka K."/>
        </authorList>
    </citation>
    <scope>NUCLEOTIDE SEQUENCE [LARGE SCALE GENOMIC DNA]</scope>
    <source>
        <strain evidence="1 2">NBRC 112533</strain>
    </source>
</reference>
<dbReference type="Proteomes" id="UP001408594">
    <property type="component" value="Unassembled WGS sequence"/>
</dbReference>
<comment type="caution">
    <text evidence="1">The sequence shown here is derived from an EMBL/GenBank/DDBJ whole genome shotgun (WGS) entry which is preliminary data.</text>
</comment>
<name>A0ABP9WNC2_9GAMM</name>
<keyword evidence="2" id="KW-1185">Reference proteome</keyword>
<protein>
    <recommendedName>
        <fullName evidence="3">Transposase DDE domain-containing protein</fullName>
    </recommendedName>
</protein>
<evidence type="ECO:0000313" key="1">
    <source>
        <dbReference type="EMBL" id="GAA5523705.1"/>
    </source>
</evidence>
<sequence length="67" mass="7771">MGDVIKMLTLAPLCLNLLYVGSKLFDRYFPILIKNDSVHGNKRPHIQSEFGKLERKTLMNIRRSPNE</sequence>
<dbReference type="EMBL" id="BAABRT010000002">
    <property type="protein sequence ID" value="GAA5523705.1"/>
    <property type="molecule type" value="Genomic_DNA"/>
</dbReference>
<evidence type="ECO:0008006" key="3">
    <source>
        <dbReference type="Google" id="ProtNLM"/>
    </source>
</evidence>
<evidence type="ECO:0000313" key="2">
    <source>
        <dbReference type="Proteomes" id="UP001408594"/>
    </source>
</evidence>
<accession>A0ABP9WNC2</accession>
<proteinExistence type="predicted"/>
<organism evidence="1 2">
    <name type="scientific">Microbulbifer aestuariivivens</name>
    <dbReference type="NCBI Taxonomy" id="1908308"/>
    <lineage>
        <taxon>Bacteria</taxon>
        <taxon>Pseudomonadati</taxon>
        <taxon>Pseudomonadota</taxon>
        <taxon>Gammaproteobacteria</taxon>
        <taxon>Cellvibrionales</taxon>
        <taxon>Microbulbiferaceae</taxon>
        <taxon>Microbulbifer</taxon>
    </lineage>
</organism>
<gene>
    <name evidence="1" type="ORF">Maes01_00254</name>
</gene>